<accession>A0A0C2BIR6</accession>
<feature type="region of interest" description="Disordered" evidence="1">
    <location>
        <begin position="108"/>
        <end position="134"/>
    </location>
</feature>
<comment type="caution">
    <text evidence="3">The sequence shown here is derived from an EMBL/GenBank/DDBJ whole genome shotgun (WGS) entry which is preliminary data.</text>
</comment>
<feature type="transmembrane region" description="Helical" evidence="2">
    <location>
        <begin position="12"/>
        <end position="31"/>
    </location>
</feature>
<evidence type="ECO:0000313" key="3">
    <source>
        <dbReference type="EMBL" id="KIF81135.1"/>
    </source>
</evidence>
<sequence>MRNEFYASDQSFWKAAILLGVLLLLGGRYGLQLYLDHKLDLAQAQWEVEIEKARSVAQAAQLRLISLTNRPHVRQDEAKAKEVELIRAEARNSHLRYQEILAQAMHEKEMAEQQARRESERQQHDGATESRNQIAALRRALDIPIQRH</sequence>
<keyword evidence="2" id="KW-0812">Transmembrane</keyword>
<dbReference type="AlphaFoldDB" id="A0A0C2BIR6"/>
<evidence type="ECO:0000313" key="4">
    <source>
        <dbReference type="Proteomes" id="UP000031572"/>
    </source>
</evidence>
<evidence type="ECO:0000256" key="1">
    <source>
        <dbReference type="SAM" id="MobiDB-lite"/>
    </source>
</evidence>
<gene>
    <name evidence="3" type="ORF">TSA66_10460</name>
</gene>
<reference evidence="3 4" key="1">
    <citation type="submission" date="2014-12" db="EMBL/GenBank/DDBJ databases">
        <title>Denitrispirillum autotrophicum gen. nov., sp. nov., Denitrifying, Facultatively Autotrophic Bacteria Isolated from Rice Paddy Soil.</title>
        <authorList>
            <person name="Ishii S."/>
            <person name="Ashida N."/>
            <person name="Ohno H."/>
            <person name="Otsuka S."/>
            <person name="Yokota A."/>
            <person name="Senoo K."/>
        </authorList>
    </citation>
    <scope>NUCLEOTIDE SEQUENCE [LARGE SCALE GENOMIC DNA]</scope>
    <source>
        <strain evidence="3 4">TSA66</strain>
    </source>
</reference>
<organism evidence="3 4">
    <name type="scientific">Noviherbaspirillum autotrophicum</name>
    <dbReference type="NCBI Taxonomy" id="709839"/>
    <lineage>
        <taxon>Bacteria</taxon>
        <taxon>Pseudomonadati</taxon>
        <taxon>Pseudomonadota</taxon>
        <taxon>Betaproteobacteria</taxon>
        <taxon>Burkholderiales</taxon>
        <taxon>Oxalobacteraceae</taxon>
        <taxon>Noviherbaspirillum</taxon>
    </lineage>
</organism>
<feature type="compositionally biased region" description="Basic and acidic residues" evidence="1">
    <location>
        <begin position="108"/>
        <end position="128"/>
    </location>
</feature>
<dbReference type="RefSeq" id="WP_040039958.1">
    <property type="nucleotide sequence ID" value="NZ_JWJG01000028.1"/>
</dbReference>
<name>A0A0C2BIR6_9BURK</name>
<protein>
    <submittedName>
        <fullName evidence="3">Uncharacterized protein</fullName>
    </submittedName>
</protein>
<keyword evidence="4" id="KW-1185">Reference proteome</keyword>
<keyword evidence="2" id="KW-0472">Membrane</keyword>
<evidence type="ECO:0000256" key="2">
    <source>
        <dbReference type="SAM" id="Phobius"/>
    </source>
</evidence>
<proteinExistence type="predicted"/>
<keyword evidence="2" id="KW-1133">Transmembrane helix</keyword>
<dbReference type="OrthoDB" id="9839636at2"/>
<dbReference type="EMBL" id="JWJG01000028">
    <property type="protein sequence ID" value="KIF81135.1"/>
    <property type="molecule type" value="Genomic_DNA"/>
</dbReference>
<dbReference type="Proteomes" id="UP000031572">
    <property type="component" value="Unassembled WGS sequence"/>
</dbReference>